<dbReference type="PROSITE" id="PS50016">
    <property type="entry name" value="ZF_PHD_2"/>
    <property type="match status" value="3"/>
</dbReference>
<keyword evidence="13" id="KW-1185">Reference proteome</keyword>
<feature type="transmembrane region" description="Helical" evidence="10">
    <location>
        <begin position="109"/>
        <end position="128"/>
    </location>
</feature>
<evidence type="ECO:0000256" key="6">
    <source>
        <dbReference type="ARBA" id="ARBA00023015"/>
    </source>
</evidence>
<dbReference type="PANTHER" id="PTHR45888:SF4">
    <property type="entry name" value="PHD FINGER PROTEIN 10"/>
    <property type="match status" value="1"/>
</dbReference>
<evidence type="ECO:0000256" key="1">
    <source>
        <dbReference type="ARBA" id="ARBA00004123"/>
    </source>
</evidence>
<keyword evidence="3" id="KW-0677">Repeat</keyword>
<dbReference type="SMART" id="SM00249">
    <property type="entry name" value="PHD"/>
    <property type="match status" value="3"/>
</dbReference>
<organism evidence="12 13">
    <name type="scientific">Circinella minor</name>
    <dbReference type="NCBI Taxonomy" id="1195481"/>
    <lineage>
        <taxon>Eukaryota</taxon>
        <taxon>Fungi</taxon>
        <taxon>Fungi incertae sedis</taxon>
        <taxon>Mucoromycota</taxon>
        <taxon>Mucoromycotina</taxon>
        <taxon>Mucoromycetes</taxon>
        <taxon>Mucorales</taxon>
        <taxon>Lichtheimiaceae</taxon>
        <taxon>Circinella</taxon>
    </lineage>
</organism>
<feature type="domain" description="PHD-type" evidence="11">
    <location>
        <begin position="6"/>
        <end position="72"/>
    </location>
</feature>
<evidence type="ECO:0000256" key="9">
    <source>
        <dbReference type="PROSITE-ProRule" id="PRU00146"/>
    </source>
</evidence>
<dbReference type="SUPFAM" id="SSF57903">
    <property type="entry name" value="FYVE/PHD zinc finger"/>
    <property type="match status" value="3"/>
</dbReference>
<comment type="caution">
    <text evidence="12">The sequence shown here is derived from an EMBL/GenBank/DDBJ whole genome shotgun (WGS) entry which is preliminary data.</text>
</comment>
<feature type="domain" description="PHD-type" evidence="11">
    <location>
        <begin position="69"/>
        <end position="135"/>
    </location>
</feature>
<dbReference type="GO" id="GO:0005634">
    <property type="term" value="C:nucleus"/>
    <property type="evidence" value="ECO:0007669"/>
    <property type="project" value="UniProtKB-SubCell"/>
</dbReference>
<dbReference type="Pfam" id="PF00628">
    <property type="entry name" value="PHD"/>
    <property type="match status" value="1"/>
</dbReference>
<name>A0A8H7VGI1_9FUNG</name>
<protein>
    <recommendedName>
        <fullName evidence="11">PHD-type domain-containing protein</fullName>
    </recommendedName>
</protein>
<keyword evidence="2" id="KW-0479">Metal-binding</keyword>
<evidence type="ECO:0000313" key="12">
    <source>
        <dbReference type="EMBL" id="KAG2222126.1"/>
    </source>
</evidence>
<evidence type="ECO:0000256" key="5">
    <source>
        <dbReference type="ARBA" id="ARBA00022833"/>
    </source>
</evidence>
<evidence type="ECO:0000256" key="3">
    <source>
        <dbReference type="ARBA" id="ARBA00022737"/>
    </source>
</evidence>
<keyword evidence="10" id="KW-1133">Transmembrane helix</keyword>
<dbReference type="GO" id="GO:0008270">
    <property type="term" value="F:zinc ion binding"/>
    <property type="evidence" value="ECO:0007669"/>
    <property type="project" value="UniProtKB-KW"/>
</dbReference>
<keyword evidence="10" id="KW-0472">Membrane</keyword>
<sequence length="311" mass="34516">PSSLAENKCAECHYLSAPSELLTKDNACDAFSMIKCSKCTRKYHPVCAHLKTPRQLAAVESYPWACPECKVCCVCKSAGDESTLMICDDCDRGWHTGCCNPKVEKVPEVLFYHYLLIIGIIILLGSWLCPLCADCHGCDEQGDKTEYFHALAPPPTDKIKYPVYLATYCGKCYDNFKNDRFCPCCLKTFSEEDENDDEENEMVACDSCDHWIHTGCDETLTPEKYQSLCDDEEAKYTCPLCADNIKPIHQTNNATLALKGQAQPSGYCVGIVGGKIKARGVVRYKDHKVAVPEIKGTGIAEMPSSNNNNKD</sequence>
<dbReference type="InterPro" id="IPR013083">
    <property type="entry name" value="Znf_RING/FYVE/PHD"/>
</dbReference>
<evidence type="ECO:0000256" key="2">
    <source>
        <dbReference type="ARBA" id="ARBA00022723"/>
    </source>
</evidence>
<dbReference type="PANTHER" id="PTHR45888">
    <property type="entry name" value="HL01030P-RELATED"/>
    <property type="match status" value="1"/>
</dbReference>
<reference evidence="12 13" key="1">
    <citation type="submission" date="2020-12" db="EMBL/GenBank/DDBJ databases">
        <title>Metabolic potential, ecology and presence of endohyphal bacteria is reflected in genomic diversity of Mucoromycotina.</title>
        <authorList>
            <person name="Muszewska A."/>
            <person name="Okrasinska A."/>
            <person name="Steczkiewicz K."/>
            <person name="Drgas O."/>
            <person name="Orlowska M."/>
            <person name="Perlinska-Lenart U."/>
            <person name="Aleksandrzak-Piekarczyk T."/>
            <person name="Szatraj K."/>
            <person name="Zielenkiewicz U."/>
            <person name="Pilsyk S."/>
            <person name="Malc E."/>
            <person name="Mieczkowski P."/>
            <person name="Kruszewska J.S."/>
            <person name="Biernat P."/>
            <person name="Pawlowska J."/>
        </authorList>
    </citation>
    <scope>NUCLEOTIDE SEQUENCE [LARGE SCALE GENOMIC DNA]</scope>
    <source>
        <strain evidence="12 13">CBS 142.35</strain>
    </source>
</reference>
<dbReference type="Gene3D" id="3.30.40.10">
    <property type="entry name" value="Zinc/RING finger domain, C3HC4 (zinc finger)"/>
    <property type="match status" value="2"/>
</dbReference>
<feature type="non-terminal residue" evidence="12">
    <location>
        <position position="1"/>
    </location>
</feature>
<keyword evidence="8" id="KW-0539">Nucleus</keyword>
<dbReference type="EMBL" id="JAEPRB010000091">
    <property type="protein sequence ID" value="KAG2222126.1"/>
    <property type="molecule type" value="Genomic_DNA"/>
</dbReference>
<dbReference type="SMART" id="SM00184">
    <property type="entry name" value="RING"/>
    <property type="match status" value="3"/>
</dbReference>
<evidence type="ECO:0000259" key="11">
    <source>
        <dbReference type="PROSITE" id="PS50016"/>
    </source>
</evidence>
<feature type="domain" description="PHD-type" evidence="11">
    <location>
        <begin position="179"/>
        <end position="244"/>
    </location>
</feature>
<evidence type="ECO:0000256" key="10">
    <source>
        <dbReference type="SAM" id="Phobius"/>
    </source>
</evidence>
<proteinExistence type="predicted"/>
<keyword evidence="7" id="KW-0804">Transcription</keyword>
<keyword evidence="4 9" id="KW-0863">Zinc-finger</keyword>
<evidence type="ECO:0000256" key="8">
    <source>
        <dbReference type="ARBA" id="ARBA00023242"/>
    </source>
</evidence>
<dbReference type="OrthoDB" id="787137at2759"/>
<accession>A0A8H7VGI1</accession>
<keyword evidence="10" id="KW-0812">Transmembrane</keyword>
<evidence type="ECO:0000256" key="7">
    <source>
        <dbReference type="ARBA" id="ARBA00023163"/>
    </source>
</evidence>
<gene>
    <name evidence="12" type="ORF">INT45_007562</name>
</gene>
<dbReference type="Proteomes" id="UP000646827">
    <property type="component" value="Unassembled WGS sequence"/>
</dbReference>
<dbReference type="InterPro" id="IPR001841">
    <property type="entry name" value="Znf_RING"/>
</dbReference>
<dbReference type="InterPro" id="IPR019787">
    <property type="entry name" value="Znf_PHD-finger"/>
</dbReference>
<dbReference type="PROSITE" id="PS01359">
    <property type="entry name" value="ZF_PHD_1"/>
    <property type="match status" value="1"/>
</dbReference>
<dbReference type="InterPro" id="IPR011011">
    <property type="entry name" value="Znf_FYVE_PHD"/>
</dbReference>
<comment type="subcellular location">
    <subcellularLocation>
        <location evidence="1">Nucleus</location>
    </subcellularLocation>
</comment>
<keyword evidence="5" id="KW-0862">Zinc</keyword>
<evidence type="ECO:0000313" key="13">
    <source>
        <dbReference type="Proteomes" id="UP000646827"/>
    </source>
</evidence>
<dbReference type="InterPro" id="IPR001965">
    <property type="entry name" value="Znf_PHD"/>
</dbReference>
<dbReference type="AlphaFoldDB" id="A0A8H7VGI1"/>
<dbReference type="InterPro" id="IPR019786">
    <property type="entry name" value="Zinc_finger_PHD-type_CS"/>
</dbReference>
<evidence type="ECO:0000256" key="4">
    <source>
        <dbReference type="ARBA" id="ARBA00022771"/>
    </source>
</evidence>
<keyword evidence="6" id="KW-0805">Transcription regulation</keyword>